<organism evidence="1 2">
    <name type="scientific">Dermacentor silvarum</name>
    <name type="common">Tick</name>
    <dbReference type="NCBI Taxonomy" id="543639"/>
    <lineage>
        <taxon>Eukaryota</taxon>
        <taxon>Metazoa</taxon>
        <taxon>Ecdysozoa</taxon>
        <taxon>Arthropoda</taxon>
        <taxon>Chelicerata</taxon>
        <taxon>Arachnida</taxon>
        <taxon>Acari</taxon>
        <taxon>Parasitiformes</taxon>
        <taxon>Ixodida</taxon>
        <taxon>Ixodoidea</taxon>
        <taxon>Ixodidae</taxon>
        <taxon>Rhipicephalinae</taxon>
        <taxon>Dermacentor</taxon>
    </lineage>
</organism>
<keyword evidence="2" id="KW-1185">Reference proteome</keyword>
<accession>A0ACB8CEY8</accession>
<proteinExistence type="predicted"/>
<dbReference type="EMBL" id="CM023476">
    <property type="protein sequence ID" value="KAH7941238.1"/>
    <property type="molecule type" value="Genomic_DNA"/>
</dbReference>
<protein>
    <submittedName>
        <fullName evidence="1">Uncharacterized protein</fullName>
    </submittedName>
</protein>
<evidence type="ECO:0000313" key="1">
    <source>
        <dbReference type="EMBL" id="KAH7941238.1"/>
    </source>
</evidence>
<evidence type="ECO:0000313" key="2">
    <source>
        <dbReference type="Proteomes" id="UP000821865"/>
    </source>
</evidence>
<comment type="caution">
    <text evidence="1">The sequence shown here is derived from an EMBL/GenBank/DDBJ whole genome shotgun (WGS) entry which is preliminary data.</text>
</comment>
<dbReference type="Proteomes" id="UP000821865">
    <property type="component" value="Chromosome 7"/>
</dbReference>
<reference evidence="1" key="1">
    <citation type="submission" date="2020-05" db="EMBL/GenBank/DDBJ databases">
        <title>Large-scale comparative analyses of tick genomes elucidate their genetic diversity and vector capacities.</title>
        <authorList>
            <person name="Jia N."/>
            <person name="Wang J."/>
            <person name="Shi W."/>
            <person name="Du L."/>
            <person name="Sun Y."/>
            <person name="Zhan W."/>
            <person name="Jiang J."/>
            <person name="Wang Q."/>
            <person name="Zhang B."/>
            <person name="Ji P."/>
            <person name="Sakyi L.B."/>
            <person name="Cui X."/>
            <person name="Yuan T."/>
            <person name="Jiang B."/>
            <person name="Yang W."/>
            <person name="Lam T.T.-Y."/>
            <person name="Chang Q."/>
            <person name="Ding S."/>
            <person name="Wang X."/>
            <person name="Zhu J."/>
            <person name="Ruan X."/>
            <person name="Zhao L."/>
            <person name="Wei J."/>
            <person name="Que T."/>
            <person name="Du C."/>
            <person name="Cheng J."/>
            <person name="Dai P."/>
            <person name="Han X."/>
            <person name="Huang E."/>
            <person name="Gao Y."/>
            <person name="Liu J."/>
            <person name="Shao H."/>
            <person name="Ye R."/>
            <person name="Li L."/>
            <person name="Wei W."/>
            <person name="Wang X."/>
            <person name="Wang C."/>
            <person name="Yang T."/>
            <person name="Huo Q."/>
            <person name="Li W."/>
            <person name="Guo W."/>
            <person name="Chen H."/>
            <person name="Zhou L."/>
            <person name="Ni X."/>
            <person name="Tian J."/>
            <person name="Zhou Y."/>
            <person name="Sheng Y."/>
            <person name="Liu T."/>
            <person name="Pan Y."/>
            <person name="Xia L."/>
            <person name="Li J."/>
            <person name="Zhao F."/>
            <person name="Cao W."/>
        </authorList>
    </citation>
    <scope>NUCLEOTIDE SEQUENCE</scope>
    <source>
        <strain evidence="1">Dsil-2018</strain>
    </source>
</reference>
<gene>
    <name evidence="1" type="ORF">HPB49_011270</name>
</gene>
<name>A0ACB8CEY8_DERSI</name>
<sequence>MGYTKTVQGIRVTYFFPDDAVLSALSYEPRPGDIFVATYPKCGTTWAQYIAYGIFYEGVPPTRLEQFLAASPFLELFGADAVDTMSKPGTIKTHLPCEKVRFSSHAKYIYVARNPYDVCVSAYHHVRTQTPTEDEHVVSFDEHVKGFVSGSGSYGCYLKDSLVPWYTRRHENNILFLTYEELHADTKLQVKRMAEFLGPEYGRRASRDPSMLQRVVEMTSKERMRPFFKDFLMANIDLAVEYRKRKNVPVPQELEDALKFFTSHPPRHEFVRQGSVGGYKNFLSENQRRTLEEWISASTCGSDVMCLWSNVGLP</sequence>